<organism evidence="1 2">
    <name type="scientific">Winogradskyella pacifica</name>
    <dbReference type="NCBI Taxonomy" id="664642"/>
    <lineage>
        <taxon>Bacteria</taxon>
        <taxon>Pseudomonadati</taxon>
        <taxon>Bacteroidota</taxon>
        <taxon>Flavobacteriia</taxon>
        <taxon>Flavobacteriales</taxon>
        <taxon>Flavobacteriaceae</taxon>
        <taxon>Winogradskyella</taxon>
    </lineage>
</organism>
<protein>
    <submittedName>
        <fullName evidence="1">Uncharacterized protein</fullName>
    </submittedName>
</protein>
<comment type="caution">
    <text evidence="1">The sequence shown here is derived from an EMBL/GenBank/DDBJ whole genome shotgun (WGS) entry which is preliminary data.</text>
</comment>
<proteinExistence type="predicted"/>
<dbReference type="Proteomes" id="UP000256919">
    <property type="component" value="Unassembled WGS sequence"/>
</dbReference>
<sequence length="498" mass="59311">MIALKSIIDTLTIEEQQKFVNYLQQKNKRKDTKNIQLFKVLAYSNDDSKNICVQLYKVENCNAYHALRKRLFQSLIDFTANKNLEDESSIDIQVIKYILASRTFLLQKKYEIAYKVLDKAERLADEHLMFPILNEIYHTKIQYASNYPKAGLDDLIAKQKENQKKHQLEDELNIVYAKLKSMLNDVTYEGTVIDFELELEHLLKVHHIEINTSLSFKSLYQILAIANISALVTNKYYSIESFVMKSYDILKQKKETDKQLFYQIEIVYIIANTLFRNKKFEASTRYIDEMEQLMQLKKRAYYKPFILKKTLVKALNLNYSNEQDDAITLIESFTNKKHEDTETLLDLQLTCFMFYFQKGDFTKAKSISSKFYHTDRWYKEKAGIDWVIKKNVAELLLYIELQEDDLFYSRLKSFRRRYSSYLKQIGQSRILTFIKFAEQYYIKPESIGTPEFLNKLELTFEWTTINKEDIFIISFYAWLKSKAEKQNIFQITLRLIKM</sequence>
<gene>
    <name evidence="1" type="ORF">DFQ09_109176</name>
</gene>
<dbReference type="EMBL" id="QREI01000009">
    <property type="protein sequence ID" value="REE08110.1"/>
    <property type="molecule type" value="Genomic_DNA"/>
</dbReference>
<name>A0A3D9LN05_9FLAO</name>
<evidence type="ECO:0000313" key="1">
    <source>
        <dbReference type="EMBL" id="REE08110.1"/>
    </source>
</evidence>
<dbReference type="OrthoDB" id="732094at2"/>
<keyword evidence="2" id="KW-1185">Reference proteome</keyword>
<evidence type="ECO:0000313" key="2">
    <source>
        <dbReference type="Proteomes" id="UP000256919"/>
    </source>
</evidence>
<dbReference type="RefSeq" id="WP_115812370.1">
    <property type="nucleotide sequence ID" value="NZ_QREI01000009.1"/>
</dbReference>
<dbReference type="AlphaFoldDB" id="A0A3D9LN05"/>
<reference evidence="1 2" key="1">
    <citation type="submission" date="2018-07" db="EMBL/GenBank/DDBJ databases">
        <title>Genomic Encyclopedia of Type Strains, Phase III (KMG-III): the genomes of soil and plant-associated and newly described type strains.</title>
        <authorList>
            <person name="Whitman W."/>
        </authorList>
    </citation>
    <scope>NUCLEOTIDE SEQUENCE [LARGE SCALE GENOMIC DNA]</scope>
    <source>
        <strain evidence="1 2">CECT 7948</strain>
    </source>
</reference>
<accession>A0A3D9LN05</accession>